<comment type="similarity">
    <text evidence="2">Belongs to the cyclophilin-type PPIase family.</text>
</comment>
<dbReference type="Proteomes" id="UP001315860">
    <property type="component" value="Chromosome"/>
</dbReference>
<dbReference type="Gene3D" id="2.40.100.10">
    <property type="entry name" value="Cyclophilin-like"/>
    <property type="match status" value="1"/>
</dbReference>
<dbReference type="PRINTS" id="PR00153">
    <property type="entry name" value="CSAPPISMRASE"/>
</dbReference>
<feature type="chain" id="PRO_5044965544" description="Peptidyl-prolyl cis-trans isomerase" evidence="2">
    <location>
        <begin position="18"/>
        <end position="207"/>
    </location>
</feature>
<dbReference type="PANTHER" id="PTHR45625">
    <property type="entry name" value="PEPTIDYL-PROLYL CIS-TRANS ISOMERASE-RELATED"/>
    <property type="match status" value="1"/>
</dbReference>
<dbReference type="RefSeq" id="WP_232419195.1">
    <property type="nucleotide sequence ID" value="NZ_CP101990.1"/>
</dbReference>
<dbReference type="CDD" id="cd00317">
    <property type="entry name" value="cyclophilin"/>
    <property type="match status" value="1"/>
</dbReference>
<dbReference type="InterPro" id="IPR044666">
    <property type="entry name" value="Cyclophilin_A-like"/>
</dbReference>
<name>A0ABY5KDT5_9ACTN</name>
<keyword evidence="2" id="KW-0697">Rotamase</keyword>
<sequence length="207" mass="21104">MRLRLLALLILAVPVLAACGGDDDGDSGDTAAGTCTYVKDGSASKEAKMPPAEPKAADTLTVATNRGDMKLTLTPDAAPCTVSSFVSLAEQGYFDGTKCHRLVPGFVLQCGDPSATGTGGPGYRFDDELSGDETYPAGTLAMANTGQPATNGSQFFIVLADADLPPQYTVFGKVDAAGLKVAQAIEKDGNGPDGVAPAKDVVIESVS</sequence>
<gene>
    <name evidence="4" type="ORF">NP095_13385</name>
</gene>
<dbReference type="EMBL" id="CP101990">
    <property type="protein sequence ID" value="UUI68188.1"/>
    <property type="molecule type" value="Genomic_DNA"/>
</dbReference>
<dbReference type="EC" id="5.2.1.8" evidence="2"/>
<proteinExistence type="inferred from homology"/>
<evidence type="ECO:0000256" key="2">
    <source>
        <dbReference type="RuleBase" id="RU363019"/>
    </source>
</evidence>
<dbReference type="GO" id="GO:0016853">
    <property type="term" value="F:isomerase activity"/>
    <property type="evidence" value="ECO:0007669"/>
    <property type="project" value="UniProtKB-KW"/>
</dbReference>
<feature type="domain" description="PPIase cyclophilin-type" evidence="3">
    <location>
        <begin position="56"/>
        <end position="207"/>
    </location>
</feature>
<evidence type="ECO:0000313" key="5">
    <source>
        <dbReference type="Proteomes" id="UP001315860"/>
    </source>
</evidence>
<dbReference type="PROSITE" id="PS51257">
    <property type="entry name" value="PROKAR_LIPOPROTEIN"/>
    <property type="match status" value="1"/>
</dbReference>
<dbReference type="InterPro" id="IPR002130">
    <property type="entry name" value="Cyclophilin-type_PPIase_dom"/>
</dbReference>
<dbReference type="PANTHER" id="PTHR45625:SF3">
    <property type="entry name" value="PEPTIDYL-PROLYL CIS-TRANS ISOMERASE B-RELATED"/>
    <property type="match status" value="1"/>
</dbReference>
<dbReference type="Pfam" id="PF00160">
    <property type="entry name" value="Pro_isomerase"/>
    <property type="match status" value="1"/>
</dbReference>
<protein>
    <recommendedName>
        <fullName evidence="2">Peptidyl-prolyl cis-trans isomerase</fullName>
        <shortName evidence="2">PPIase</shortName>
        <ecNumber evidence="2">5.2.1.8</ecNumber>
    </recommendedName>
</protein>
<feature type="signal peptide" evidence="2">
    <location>
        <begin position="1"/>
        <end position="17"/>
    </location>
</feature>
<evidence type="ECO:0000313" key="4">
    <source>
        <dbReference type="EMBL" id="UUI68188.1"/>
    </source>
</evidence>
<keyword evidence="5" id="KW-1185">Reference proteome</keyword>
<evidence type="ECO:0000259" key="3">
    <source>
        <dbReference type="PROSITE" id="PS50072"/>
    </source>
</evidence>
<dbReference type="SUPFAM" id="SSF50891">
    <property type="entry name" value="Cyclophilin-like"/>
    <property type="match status" value="1"/>
</dbReference>
<keyword evidence="2" id="KW-0732">Signal</keyword>
<organism evidence="4 5">
    <name type="scientific">Aeromicrobium duanguangcaii</name>
    <dbReference type="NCBI Taxonomy" id="2968086"/>
    <lineage>
        <taxon>Bacteria</taxon>
        <taxon>Bacillati</taxon>
        <taxon>Actinomycetota</taxon>
        <taxon>Actinomycetes</taxon>
        <taxon>Propionibacteriales</taxon>
        <taxon>Nocardioidaceae</taxon>
        <taxon>Aeromicrobium</taxon>
    </lineage>
</organism>
<evidence type="ECO:0000256" key="1">
    <source>
        <dbReference type="ARBA" id="ARBA00002388"/>
    </source>
</evidence>
<comment type="catalytic activity">
    <reaction evidence="2">
        <text>[protein]-peptidylproline (omega=180) = [protein]-peptidylproline (omega=0)</text>
        <dbReference type="Rhea" id="RHEA:16237"/>
        <dbReference type="Rhea" id="RHEA-COMP:10747"/>
        <dbReference type="Rhea" id="RHEA-COMP:10748"/>
        <dbReference type="ChEBI" id="CHEBI:83833"/>
        <dbReference type="ChEBI" id="CHEBI:83834"/>
        <dbReference type="EC" id="5.2.1.8"/>
    </reaction>
</comment>
<accession>A0ABY5KDT5</accession>
<dbReference type="InterPro" id="IPR029000">
    <property type="entry name" value="Cyclophilin-like_dom_sf"/>
</dbReference>
<dbReference type="PROSITE" id="PS50072">
    <property type="entry name" value="CSA_PPIASE_2"/>
    <property type="match status" value="1"/>
</dbReference>
<keyword evidence="2 4" id="KW-0413">Isomerase</keyword>
<reference evidence="4 5" key="1">
    <citation type="submission" date="2022-07" db="EMBL/GenBank/DDBJ databases">
        <title>Novel species in genus Aeromicrobium.</title>
        <authorList>
            <person name="Ye L."/>
        </authorList>
    </citation>
    <scope>NUCLEOTIDE SEQUENCE [LARGE SCALE GENOMIC DNA]</scope>
    <source>
        <strain evidence="5">zg-Y50</strain>
    </source>
</reference>
<comment type="function">
    <text evidence="1 2">PPIases accelerate the folding of proteins. It catalyzes the cis-trans isomerization of proline imidic peptide bonds in oligopeptides.</text>
</comment>